<sequence>MSRFGINESMKHARCGCWKGEAAKRDMTQGNSVVGEFLLRFHAAAARATCSGHTEG</sequence>
<protein>
    <submittedName>
        <fullName evidence="1">Uncharacterized protein</fullName>
    </submittedName>
</protein>
<dbReference type="EMBL" id="JAZHFV010000003">
    <property type="protein sequence ID" value="MEX4007763.1"/>
    <property type="molecule type" value="Genomic_DNA"/>
</dbReference>
<evidence type="ECO:0000313" key="1">
    <source>
        <dbReference type="EMBL" id="MEX4007763.1"/>
    </source>
</evidence>
<gene>
    <name evidence="1" type="ORF">V1479_10645</name>
</gene>
<reference evidence="1 2" key="1">
    <citation type="submission" date="2024-01" db="EMBL/GenBank/DDBJ databases">
        <title>New evidence supports the origin of RcGTA from prophage.</title>
        <authorList>
            <person name="Xu Y."/>
            <person name="Liu B."/>
            <person name="Chen F."/>
        </authorList>
    </citation>
    <scope>NUCLEOTIDE SEQUENCE [LARGE SCALE GENOMIC DNA]</scope>
    <source>
        <strain evidence="1 2">CBW1107-2</strain>
    </source>
</reference>
<dbReference type="RefSeq" id="WP_368802876.1">
    <property type="nucleotide sequence ID" value="NZ_JAZHFV010000003.1"/>
</dbReference>
<organism evidence="1 2">
    <name type="scientific">Neoaquamicrobium sediminum</name>
    <dbReference type="NCBI Taxonomy" id="1849104"/>
    <lineage>
        <taxon>Bacteria</taxon>
        <taxon>Pseudomonadati</taxon>
        <taxon>Pseudomonadota</taxon>
        <taxon>Alphaproteobacteria</taxon>
        <taxon>Hyphomicrobiales</taxon>
        <taxon>Phyllobacteriaceae</taxon>
        <taxon>Neoaquamicrobium</taxon>
    </lineage>
</organism>
<name>A0ABV3WSW3_9HYPH</name>
<keyword evidence="2" id="KW-1185">Reference proteome</keyword>
<proteinExistence type="predicted"/>
<accession>A0ABV3WSW3</accession>
<dbReference type="Proteomes" id="UP001559025">
    <property type="component" value="Unassembled WGS sequence"/>
</dbReference>
<evidence type="ECO:0000313" key="2">
    <source>
        <dbReference type="Proteomes" id="UP001559025"/>
    </source>
</evidence>
<comment type="caution">
    <text evidence="1">The sequence shown here is derived from an EMBL/GenBank/DDBJ whole genome shotgun (WGS) entry which is preliminary data.</text>
</comment>